<dbReference type="GO" id="GO:0033745">
    <property type="term" value="F:L-methionine-(R)-S-oxide reductase activity"/>
    <property type="evidence" value="ECO:0007669"/>
    <property type="project" value="TreeGrafter"/>
</dbReference>
<accession>A0A0R2B930</accession>
<dbReference type="RefSeq" id="WP_057893914.1">
    <property type="nucleotide sequence ID" value="NZ_AYZQ01000001.1"/>
</dbReference>
<dbReference type="PANTHER" id="PTHR21021:SF15">
    <property type="entry name" value="FREE METHIONINE-R-SULFOXIDE REDUCTASE"/>
    <property type="match status" value="1"/>
</dbReference>
<dbReference type="FunFam" id="3.30.450.40:FF:000008">
    <property type="entry name" value="GAF domain-containing proteins"/>
    <property type="match status" value="1"/>
</dbReference>
<dbReference type="InterPro" id="IPR051330">
    <property type="entry name" value="Phosphatase_reg/MetRdx"/>
</dbReference>
<sequence>MEHLSSIIVDQIDALLQDEHNSVTNLSNAAALINDTFDQINWAGFYLFNGSTNELDLGPFQGKVACMHIQPGSGVVGTSYQQNKPIIVPDVHAFAGHIACDAASNSEIVVPVTVDGQTVAILDIDSPALDRFNDEDRAILVDFTAQLAKHLDVKALTTLY</sequence>
<dbReference type="AlphaFoldDB" id="A0A0R2B930"/>
<comment type="similarity">
    <text evidence="1">Belongs to the free Met sulfoxide reductase family.</text>
</comment>
<dbReference type="PATRIC" id="fig|1423727.3.peg.620"/>
<dbReference type="Gene3D" id="3.30.450.40">
    <property type="match status" value="1"/>
</dbReference>
<keyword evidence="4" id="KW-1185">Reference proteome</keyword>
<protein>
    <submittedName>
        <fullName evidence="3">GAF domain-containing protein</fullName>
    </submittedName>
</protein>
<dbReference type="GO" id="GO:0005829">
    <property type="term" value="C:cytosol"/>
    <property type="evidence" value="ECO:0007669"/>
    <property type="project" value="TreeGrafter"/>
</dbReference>
<evidence type="ECO:0000259" key="2">
    <source>
        <dbReference type="Pfam" id="PF01590"/>
    </source>
</evidence>
<dbReference type="STRING" id="1423727.FC34_GL000617"/>
<organism evidence="3 4">
    <name type="scientific">Lacticaseibacillus brantae DSM 23927</name>
    <dbReference type="NCBI Taxonomy" id="1423727"/>
    <lineage>
        <taxon>Bacteria</taxon>
        <taxon>Bacillati</taxon>
        <taxon>Bacillota</taxon>
        <taxon>Bacilli</taxon>
        <taxon>Lactobacillales</taxon>
        <taxon>Lactobacillaceae</taxon>
        <taxon>Lacticaseibacillus</taxon>
    </lineage>
</organism>
<evidence type="ECO:0000256" key="1">
    <source>
        <dbReference type="ARBA" id="ARBA00038454"/>
    </source>
</evidence>
<evidence type="ECO:0000313" key="3">
    <source>
        <dbReference type="EMBL" id="KRM72905.1"/>
    </source>
</evidence>
<gene>
    <name evidence="3" type="ORF">FC34_GL000617</name>
</gene>
<feature type="domain" description="GAF" evidence="2">
    <location>
        <begin position="42"/>
        <end position="150"/>
    </location>
</feature>
<dbReference type="PROSITE" id="PS01320">
    <property type="entry name" value="UPF0067"/>
    <property type="match status" value="1"/>
</dbReference>
<dbReference type="SUPFAM" id="SSF55781">
    <property type="entry name" value="GAF domain-like"/>
    <property type="match status" value="1"/>
</dbReference>
<proteinExistence type="inferred from homology"/>
<dbReference type="InterPro" id="IPR000614">
    <property type="entry name" value="FRMsr_CS"/>
</dbReference>
<dbReference type="InterPro" id="IPR003018">
    <property type="entry name" value="GAF"/>
</dbReference>
<dbReference type="Pfam" id="PF01590">
    <property type="entry name" value="GAF"/>
    <property type="match status" value="1"/>
</dbReference>
<dbReference type="OrthoDB" id="9796252at2"/>
<dbReference type="Proteomes" id="UP000051672">
    <property type="component" value="Unassembled WGS sequence"/>
</dbReference>
<dbReference type="InterPro" id="IPR029016">
    <property type="entry name" value="GAF-like_dom_sf"/>
</dbReference>
<evidence type="ECO:0000313" key="4">
    <source>
        <dbReference type="Proteomes" id="UP000051672"/>
    </source>
</evidence>
<dbReference type="EMBL" id="AYZQ01000001">
    <property type="protein sequence ID" value="KRM72905.1"/>
    <property type="molecule type" value="Genomic_DNA"/>
</dbReference>
<comment type="caution">
    <text evidence="3">The sequence shown here is derived from an EMBL/GenBank/DDBJ whole genome shotgun (WGS) entry which is preliminary data.</text>
</comment>
<name>A0A0R2B930_9LACO</name>
<reference evidence="3 4" key="1">
    <citation type="journal article" date="2015" name="Genome Announc.">
        <title>Expanding the biotechnology potential of lactobacilli through comparative genomics of 213 strains and associated genera.</title>
        <authorList>
            <person name="Sun Z."/>
            <person name="Harris H.M."/>
            <person name="McCann A."/>
            <person name="Guo C."/>
            <person name="Argimon S."/>
            <person name="Zhang W."/>
            <person name="Yang X."/>
            <person name="Jeffery I.B."/>
            <person name="Cooney J.C."/>
            <person name="Kagawa T.F."/>
            <person name="Liu W."/>
            <person name="Song Y."/>
            <person name="Salvetti E."/>
            <person name="Wrobel A."/>
            <person name="Rasinkangas P."/>
            <person name="Parkhill J."/>
            <person name="Rea M.C."/>
            <person name="O'Sullivan O."/>
            <person name="Ritari J."/>
            <person name="Douillard F.P."/>
            <person name="Paul Ross R."/>
            <person name="Yang R."/>
            <person name="Briner A.E."/>
            <person name="Felis G.E."/>
            <person name="de Vos W.M."/>
            <person name="Barrangou R."/>
            <person name="Klaenhammer T.R."/>
            <person name="Caufield P.W."/>
            <person name="Cui Y."/>
            <person name="Zhang H."/>
            <person name="O'Toole P.W."/>
        </authorList>
    </citation>
    <scope>NUCLEOTIDE SEQUENCE [LARGE SCALE GENOMIC DNA]</scope>
    <source>
        <strain evidence="3 4">DSM 23927</strain>
    </source>
</reference>
<dbReference type="PANTHER" id="PTHR21021">
    <property type="entry name" value="GAF/PUTATIVE CYTOSKELETAL PROTEIN"/>
    <property type="match status" value="1"/>
</dbReference>